<proteinExistence type="predicted"/>
<dbReference type="EMBL" id="JAAKFY010000015">
    <property type="protein sequence ID" value="KAF3845384.1"/>
    <property type="molecule type" value="Genomic_DNA"/>
</dbReference>
<dbReference type="Proteomes" id="UP000518266">
    <property type="component" value="Unassembled WGS sequence"/>
</dbReference>
<evidence type="ECO:0000313" key="1">
    <source>
        <dbReference type="EMBL" id="KAF3845384.1"/>
    </source>
</evidence>
<gene>
    <name evidence="1" type="ORF">F7725_008547</name>
</gene>
<evidence type="ECO:0000313" key="2">
    <source>
        <dbReference type="Proteomes" id="UP000518266"/>
    </source>
</evidence>
<reference evidence="1 2" key="1">
    <citation type="submission" date="2020-03" db="EMBL/GenBank/DDBJ databases">
        <title>Dissostichus mawsoni Genome sequencing and assembly.</title>
        <authorList>
            <person name="Park H."/>
        </authorList>
    </citation>
    <scope>NUCLEOTIDE SEQUENCE [LARGE SCALE GENOMIC DNA]</scope>
    <source>
        <strain evidence="1">DM0001</strain>
        <tissue evidence="1">Muscle</tissue>
    </source>
</reference>
<accession>A0A7J5Y7H7</accession>
<organism evidence="1 2">
    <name type="scientific">Dissostichus mawsoni</name>
    <name type="common">Antarctic cod</name>
    <dbReference type="NCBI Taxonomy" id="36200"/>
    <lineage>
        <taxon>Eukaryota</taxon>
        <taxon>Metazoa</taxon>
        <taxon>Chordata</taxon>
        <taxon>Craniata</taxon>
        <taxon>Vertebrata</taxon>
        <taxon>Euteleostomi</taxon>
        <taxon>Actinopterygii</taxon>
        <taxon>Neopterygii</taxon>
        <taxon>Teleostei</taxon>
        <taxon>Neoteleostei</taxon>
        <taxon>Acanthomorphata</taxon>
        <taxon>Eupercaria</taxon>
        <taxon>Perciformes</taxon>
        <taxon>Notothenioidei</taxon>
        <taxon>Nototheniidae</taxon>
        <taxon>Dissostichus</taxon>
    </lineage>
</organism>
<keyword evidence="2" id="KW-1185">Reference proteome</keyword>
<feature type="non-terminal residue" evidence="1">
    <location>
        <position position="1"/>
    </location>
</feature>
<protein>
    <submittedName>
        <fullName evidence="1">Uncharacterized protein</fullName>
    </submittedName>
</protein>
<name>A0A7J5Y7H7_DISMA</name>
<sequence>MDQLQSFFIVSEVGESFKLSSSFVCIQLHPTQTHRSLLTLVFVSFLFPLEDLREGSGTTESEETEEED</sequence>
<dbReference type="AlphaFoldDB" id="A0A7J5Y7H7"/>
<comment type="caution">
    <text evidence="1">The sequence shown here is derived from an EMBL/GenBank/DDBJ whole genome shotgun (WGS) entry which is preliminary data.</text>
</comment>